<dbReference type="EMBL" id="CM045770">
    <property type="protein sequence ID" value="KAI7991758.1"/>
    <property type="molecule type" value="Genomic_DNA"/>
</dbReference>
<dbReference type="Proteomes" id="UP001060215">
    <property type="component" value="Chromosome 13"/>
</dbReference>
<keyword evidence="2" id="KW-1185">Reference proteome</keyword>
<gene>
    <name evidence="1" type="ORF">LOK49_LG12G01024</name>
</gene>
<proteinExistence type="predicted"/>
<comment type="caution">
    <text evidence="1">The sequence shown here is derived from an EMBL/GenBank/DDBJ whole genome shotgun (WGS) entry which is preliminary data.</text>
</comment>
<protein>
    <submittedName>
        <fullName evidence="1">Uncharacterized protein</fullName>
    </submittedName>
</protein>
<accession>A0ACC0FT01</accession>
<sequence length="216" mass="24220">MDDERYLVLSTSSNHTMDLHIDIEDESDEEDDDVKTDYVCPFCLDDFDLVGFCCHIDDGHPIEAKSGICPICAKKVGINMAVHIITQHGSILKALYKKKLRNGVSRSTLSLLRKNSQDEYLDSFVQESSCVVSSSDMDADPLLSSFIYNPPAAEEPEILQPSFTTEANLAKKSSNENMLERNIDPAPLSNKDQEEKAQRCEFVQGLLYSTIFKDDL</sequence>
<organism evidence="1 2">
    <name type="scientific">Camellia lanceoleosa</name>
    <dbReference type="NCBI Taxonomy" id="1840588"/>
    <lineage>
        <taxon>Eukaryota</taxon>
        <taxon>Viridiplantae</taxon>
        <taxon>Streptophyta</taxon>
        <taxon>Embryophyta</taxon>
        <taxon>Tracheophyta</taxon>
        <taxon>Spermatophyta</taxon>
        <taxon>Magnoliopsida</taxon>
        <taxon>eudicotyledons</taxon>
        <taxon>Gunneridae</taxon>
        <taxon>Pentapetalae</taxon>
        <taxon>asterids</taxon>
        <taxon>Ericales</taxon>
        <taxon>Theaceae</taxon>
        <taxon>Camellia</taxon>
    </lineage>
</organism>
<evidence type="ECO:0000313" key="2">
    <source>
        <dbReference type="Proteomes" id="UP001060215"/>
    </source>
</evidence>
<evidence type="ECO:0000313" key="1">
    <source>
        <dbReference type="EMBL" id="KAI7991758.1"/>
    </source>
</evidence>
<reference evidence="1 2" key="1">
    <citation type="journal article" date="2022" name="Plant J.">
        <title>Chromosome-level genome of Camellia lanceoleosa provides a valuable resource for understanding genome evolution and self-incompatibility.</title>
        <authorList>
            <person name="Gong W."/>
            <person name="Xiao S."/>
            <person name="Wang L."/>
            <person name="Liao Z."/>
            <person name="Chang Y."/>
            <person name="Mo W."/>
            <person name="Hu G."/>
            <person name="Li W."/>
            <person name="Zhao G."/>
            <person name="Zhu H."/>
            <person name="Hu X."/>
            <person name="Ji K."/>
            <person name="Xiang X."/>
            <person name="Song Q."/>
            <person name="Yuan D."/>
            <person name="Jin S."/>
            <person name="Zhang L."/>
        </authorList>
    </citation>
    <scope>NUCLEOTIDE SEQUENCE [LARGE SCALE GENOMIC DNA]</scope>
    <source>
        <strain evidence="1">SQ_2022a</strain>
    </source>
</reference>
<name>A0ACC0FT01_9ERIC</name>